<dbReference type="PROSITE" id="PS51285">
    <property type="entry name" value="AGC_KINASE_CTER"/>
    <property type="match status" value="1"/>
</dbReference>
<dbReference type="InterPro" id="IPR046349">
    <property type="entry name" value="C1-like_sf"/>
</dbReference>
<dbReference type="InterPro" id="IPR011009">
    <property type="entry name" value="Kinase-like_dom_sf"/>
</dbReference>
<evidence type="ECO:0000256" key="9">
    <source>
        <dbReference type="ARBA" id="ARBA00022840"/>
    </source>
</evidence>
<evidence type="ECO:0000256" key="3">
    <source>
        <dbReference type="ARBA" id="ARBA00022679"/>
    </source>
</evidence>
<dbReference type="InterPro" id="IPR017441">
    <property type="entry name" value="Protein_kinase_ATP_BS"/>
</dbReference>
<accession>A0A3Q7QHP8</accession>
<keyword evidence="3 13" id="KW-0808">Transferase</keyword>
<dbReference type="CTD" id="11113"/>
<dbReference type="PANTHER" id="PTHR22988:SF71">
    <property type="entry name" value="CITRON RHO-INTERACTING KINASE"/>
    <property type="match status" value="1"/>
</dbReference>
<dbReference type="PROSITE" id="PS50219">
    <property type="entry name" value="CNH"/>
    <property type="match status" value="1"/>
</dbReference>
<keyword evidence="22" id="KW-1185">Reference proteome</keyword>
<gene>
    <name evidence="24" type="primary">LOC112837255</name>
    <name evidence="23" type="synonym">LOC112837210</name>
</gene>
<dbReference type="SUPFAM" id="SSF57889">
    <property type="entry name" value="Cysteine-rich domain"/>
    <property type="match status" value="1"/>
</dbReference>
<dbReference type="SMART" id="SM00109">
    <property type="entry name" value="C1"/>
    <property type="match status" value="1"/>
</dbReference>
<feature type="domain" description="Protein kinase" evidence="18">
    <location>
        <begin position="97"/>
        <end position="458"/>
    </location>
</feature>
<dbReference type="InterPro" id="IPR001849">
    <property type="entry name" value="PH_domain"/>
</dbReference>
<feature type="region of interest" description="Disordered" evidence="16">
    <location>
        <begin position="1258"/>
        <end position="1278"/>
    </location>
</feature>
<evidence type="ECO:0000256" key="14">
    <source>
        <dbReference type="PROSITE-ProRule" id="PRU10141"/>
    </source>
</evidence>
<protein>
    <recommendedName>
        <fullName evidence="13">Citron Rho-interacting kinase</fullName>
        <ecNumber evidence="13">2.7.11.1</ecNumber>
    </recommendedName>
</protein>
<dbReference type="InterPro" id="IPR011993">
    <property type="entry name" value="PH-like_dom_sf"/>
</dbReference>
<dbReference type="RefSeq" id="XP_025745166.1">
    <property type="nucleotide sequence ID" value="XM_025889381.1"/>
</dbReference>
<reference evidence="23 24" key="2">
    <citation type="submission" date="2025-04" db="UniProtKB">
        <authorList>
            <consortium name="RefSeq"/>
        </authorList>
    </citation>
    <scope>IDENTIFICATION</scope>
    <source>
        <tissue evidence="23 24">Blood</tissue>
    </source>
</reference>
<dbReference type="SUPFAM" id="SSF50729">
    <property type="entry name" value="PH domain-like"/>
    <property type="match status" value="1"/>
</dbReference>
<feature type="binding site" evidence="14">
    <location>
        <position position="126"/>
    </location>
    <ligand>
        <name>ATP</name>
        <dbReference type="ChEBI" id="CHEBI:30616"/>
    </ligand>
</feature>
<dbReference type="Gene3D" id="2.30.29.30">
    <property type="entry name" value="Pleckstrin-homology domain (PH domain)/Phosphotyrosine-binding domain (PTB)"/>
    <property type="match status" value="1"/>
</dbReference>
<dbReference type="PROSITE" id="PS50003">
    <property type="entry name" value="PH_DOMAIN"/>
    <property type="match status" value="1"/>
</dbReference>
<evidence type="ECO:0000256" key="6">
    <source>
        <dbReference type="ARBA" id="ARBA00022771"/>
    </source>
</evidence>
<dbReference type="SMART" id="SM00220">
    <property type="entry name" value="S_TKc"/>
    <property type="match status" value="1"/>
</dbReference>
<proteinExistence type="inferred from homology"/>
<dbReference type="Proteomes" id="UP000286641">
    <property type="component" value="Unplaced"/>
</dbReference>
<evidence type="ECO:0000259" key="19">
    <source>
        <dbReference type="PROSITE" id="PS50081"/>
    </source>
</evidence>
<dbReference type="PIRSF" id="PIRSF038145">
    <property type="entry name" value="Citron_Rho-interacting_kinase"/>
    <property type="match status" value="1"/>
</dbReference>
<dbReference type="Pfam" id="PF00169">
    <property type="entry name" value="PH"/>
    <property type="match status" value="1"/>
</dbReference>
<evidence type="ECO:0000259" key="17">
    <source>
        <dbReference type="PROSITE" id="PS50003"/>
    </source>
</evidence>
<name>A0A3Q7QHP8_CALUR</name>
<evidence type="ECO:0000256" key="4">
    <source>
        <dbReference type="ARBA" id="ARBA00022723"/>
    </source>
</evidence>
<evidence type="ECO:0000259" key="21">
    <source>
        <dbReference type="PROSITE" id="PS51285"/>
    </source>
</evidence>
<comment type="catalytic activity">
    <reaction evidence="12 13">
        <text>L-seryl-[protein] + ATP = O-phospho-L-seryl-[protein] + ADP + H(+)</text>
        <dbReference type="Rhea" id="RHEA:17989"/>
        <dbReference type="Rhea" id="RHEA-COMP:9863"/>
        <dbReference type="Rhea" id="RHEA-COMP:11604"/>
        <dbReference type="ChEBI" id="CHEBI:15378"/>
        <dbReference type="ChEBI" id="CHEBI:29999"/>
        <dbReference type="ChEBI" id="CHEBI:30616"/>
        <dbReference type="ChEBI" id="CHEBI:83421"/>
        <dbReference type="ChEBI" id="CHEBI:456216"/>
        <dbReference type="EC" id="2.7.11.1"/>
    </reaction>
</comment>
<comment type="catalytic activity">
    <reaction evidence="11 13">
        <text>L-threonyl-[protein] + ATP = O-phospho-L-threonyl-[protein] + ADP + H(+)</text>
        <dbReference type="Rhea" id="RHEA:46608"/>
        <dbReference type="Rhea" id="RHEA-COMP:11060"/>
        <dbReference type="Rhea" id="RHEA-COMP:11605"/>
        <dbReference type="ChEBI" id="CHEBI:15378"/>
        <dbReference type="ChEBI" id="CHEBI:30013"/>
        <dbReference type="ChEBI" id="CHEBI:30616"/>
        <dbReference type="ChEBI" id="CHEBI:61977"/>
        <dbReference type="ChEBI" id="CHEBI:456216"/>
        <dbReference type="EC" id="2.7.11.1"/>
    </reaction>
</comment>
<feature type="domain" description="Phorbol-ester/DAG-type" evidence="19">
    <location>
        <begin position="1330"/>
        <end position="1379"/>
    </location>
</feature>
<evidence type="ECO:0000256" key="12">
    <source>
        <dbReference type="ARBA" id="ARBA00048679"/>
    </source>
</evidence>
<dbReference type="PROSITE" id="PS00108">
    <property type="entry name" value="PROTEIN_KINASE_ST"/>
    <property type="match status" value="1"/>
</dbReference>
<evidence type="ECO:0000256" key="1">
    <source>
        <dbReference type="ARBA" id="ARBA00022527"/>
    </source>
</evidence>
<evidence type="ECO:0000256" key="8">
    <source>
        <dbReference type="ARBA" id="ARBA00022833"/>
    </source>
</evidence>
<feature type="compositionally biased region" description="Basic and acidic residues" evidence="16">
    <location>
        <begin position="1258"/>
        <end position="1271"/>
    </location>
</feature>
<keyword evidence="13" id="KW-0963">Cytoplasm</keyword>
<dbReference type="GO" id="GO:0008270">
    <property type="term" value="F:zinc ion binding"/>
    <property type="evidence" value="ECO:0007669"/>
    <property type="project" value="UniProtKB-KW"/>
</dbReference>
<evidence type="ECO:0000313" key="23">
    <source>
        <dbReference type="RefSeq" id="XP_025745166.1"/>
    </source>
</evidence>
<feature type="region of interest" description="Disordered" evidence="16">
    <location>
        <begin position="1887"/>
        <end position="1993"/>
    </location>
</feature>
<dbReference type="SMART" id="SM00036">
    <property type="entry name" value="CNH"/>
    <property type="match status" value="1"/>
</dbReference>
<evidence type="ECO:0000313" key="22">
    <source>
        <dbReference type="Proteomes" id="UP000286641"/>
    </source>
</evidence>
<dbReference type="Gene3D" id="1.20.5.170">
    <property type="match status" value="1"/>
</dbReference>
<dbReference type="RefSeq" id="XP_025745223.1">
    <property type="nucleotide sequence ID" value="XM_025889438.1"/>
</dbReference>
<dbReference type="CDD" id="cd20814">
    <property type="entry name" value="CRIK"/>
    <property type="match status" value="1"/>
</dbReference>
<keyword evidence="8" id="KW-0862">Zinc</keyword>
<dbReference type="InterPro" id="IPR000961">
    <property type="entry name" value="AGC-kinase_C"/>
</dbReference>
<dbReference type="PROSITE" id="PS50081">
    <property type="entry name" value="ZF_DAG_PE_2"/>
    <property type="match status" value="1"/>
</dbReference>
<evidence type="ECO:0000256" key="5">
    <source>
        <dbReference type="ARBA" id="ARBA00022741"/>
    </source>
</evidence>
<dbReference type="Gene3D" id="3.30.200.20">
    <property type="entry name" value="Phosphorylase Kinase, domain 1"/>
    <property type="match status" value="2"/>
</dbReference>
<feature type="compositionally biased region" description="Basic and acidic residues" evidence="16">
    <location>
        <begin position="1307"/>
        <end position="1319"/>
    </location>
</feature>
<dbReference type="FunFam" id="2.30.29.30:FF:000081">
    <property type="entry name" value="Citron rho-interacting serine/threonine kinase"/>
    <property type="match status" value="1"/>
</dbReference>
<feature type="compositionally biased region" description="Low complexity" evidence="16">
    <location>
        <begin position="1295"/>
        <end position="1305"/>
    </location>
</feature>
<dbReference type="SMART" id="SM00233">
    <property type="entry name" value="PH"/>
    <property type="match status" value="1"/>
</dbReference>
<evidence type="ECO:0000256" key="15">
    <source>
        <dbReference type="SAM" id="Coils"/>
    </source>
</evidence>
<dbReference type="GO" id="GO:0004674">
    <property type="term" value="F:protein serine/threonine kinase activity"/>
    <property type="evidence" value="ECO:0007669"/>
    <property type="project" value="UniProtKB-KW"/>
</dbReference>
<organism evidence="22 24">
    <name type="scientific">Callorhinus ursinus</name>
    <name type="common">Northern fur seal</name>
    <dbReference type="NCBI Taxonomy" id="34884"/>
    <lineage>
        <taxon>Eukaryota</taxon>
        <taxon>Metazoa</taxon>
        <taxon>Chordata</taxon>
        <taxon>Craniata</taxon>
        <taxon>Vertebrata</taxon>
        <taxon>Euteleostomi</taxon>
        <taxon>Mammalia</taxon>
        <taxon>Eutheria</taxon>
        <taxon>Laurasiatheria</taxon>
        <taxon>Carnivora</taxon>
        <taxon>Caniformia</taxon>
        <taxon>Pinnipedia</taxon>
        <taxon>Otariidae</taxon>
        <taxon>Callorhinus</taxon>
    </lineage>
</organism>
<dbReference type="InterPro" id="IPR000719">
    <property type="entry name" value="Prot_kinase_dom"/>
</dbReference>
<evidence type="ECO:0000256" key="16">
    <source>
        <dbReference type="SAM" id="MobiDB-lite"/>
    </source>
</evidence>
<evidence type="ECO:0000259" key="18">
    <source>
        <dbReference type="PROSITE" id="PS50011"/>
    </source>
</evidence>
<dbReference type="InterPro" id="IPR050839">
    <property type="entry name" value="Rho-assoc_Ser/Thr_Kinase"/>
</dbReference>
<dbReference type="EC" id="2.7.11.1" evidence="13"/>
<evidence type="ECO:0000313" key="24">
    <source>
        <dbReference type="RefSeq" id="XP_025745223.1"/>
    </source>
</evidence>
<keyword evidence="7 13" id="KW-0418">Kinase</keyword>
<dbReference type="InterPro" id="IPR017405">
    <property type="entry name" value="Citron_Rho-interacting_kinase"/>
</dbReference>
<keyword evidence="2" id="KW-0597">Phosphoprotein</keyword>
<dbReference type="GO" id="GO:0000281">
    <property type="term" value="P:mitotic cytokinesis"/>
    <property type="evidence" value="ECO:0007669"/>
    <property type="project" value="UniProtKB-UniRule"/>
</dbReference>
<evidence type="ECO:0000256" key="11">
    <source>
        <dbReference type="ARBA" id="ARBA00047899"/>
    </source>
</evidence>
<dbReference type="Gene3D" id="1.10.510.10">
    <property type="entry name" value="Transferase(Phosphotransferase) domain 1"/>
    <property type="match status" value="2"/>
</dbReference>
<keyword evidence="4 13" id="KW-0479">Metal-binding</keyword>
<evidence type="ECO:0000256" key="10">
    <source>
        <dbReference type="ARBA" id="ARBA00023054"/>
    </source>
</evidence>
<feature type="compositionally biased region" description="Basic and acidic residues" evidence="16">
    <location>
        <begin position="1930"/>
        <end position="1985"/>
    </location>
</feature>
<dbReference type="PROSITE" id="PS00107">
    <property type="entry name" value="PROTEIN_KINASE_ATP"/>
    <property type="match status" value="1"/>
</dbReference>
<feature type="domain" description="PH" evidence="17">
    <location>
        <begin position="1411"/>
        <end position="1531"/>
    </location>
</feature>
<comment type="subcellular location">
    <subcellularLocation>
        <location evidence="13">Cytoplasm</location>
    </subcellularLocation>
</comment>
<keyword evidence="5 13" id="KW-0547">Nucleotide-binding</keyword>
<feature type="domain" description="CNH" evidence="20">
    <location>
        <begin position="1574"/>
        <end position="1864"/>
    </location>
</feature>
<sequence length="2009" mass="229960">MLKFKYGARNLLDAGAAEPIANRASRLNHFFQGKPPFLTQQQMSPLSREGILDALFVLFGECSQPALMKIKHVNNFVRKYSDTIAELQELQPSAKDFEVRSLVGCGHFAEVQVVRERATGDIYAMKVMKKKTLLAQEQVSFFEEERNILSRSTSPWIPQLQYAFQDKNNLYLVMEYQPGGDLLSLLNRYEDQLDENMIQFYLAELILAVHSIHQMGYVHRDIKPENILIDRTGHIKLVDFGSAAKMNSNKMRFLKFPDDPKVSGELLDLIQSLLCGQKERLKFEGLCCHPFFSKIDWNNIRNSPPPFVPTLKSDDDTSNFDEPEKNSGVSSSLCQLNLSGFSGEELPFVGFSYSKALGILGRSESVVSSLDSPAKTSSMEKKLLIKSKELQDSQDKCHKMEQEMTRLHRRVSEVEAVLSQKEVELKASETQRSLLEQDLATYITECSSLKRSLEQARMEVSQEDDKALQLLHDIREQSRKLQEIKEQEYQAQVEEMRLMMNQLEEDLVSARRRSDLYESELRESRLAAEEFKRKATECQHKLLKAKDQGKPEVGEYSKLEKINAEQQLKIQELQEKLEKAVKASTEATELLQNIRQAKERAERELEKLQNREDSSEGIKKKLVEAEERRHSLENKVKRLETMERRENRLKDDIQTKSQQIQQMADKILELEEKHREAQVSAQHLEVHLKQKEQHYEEKIKVLDNQIKKDLADKETLENLMQRHEEEAHEKGKILSEQKAMINAMDSKIRSLEQRIVELSEANKLAANSSLFTQRNMKAQEEMISELRQQKFYLETQAGKLEAQNRKLEEQLEKISHQDHSDKNRLLELETRLREVSLEHEEQKLELKRQLTELQLSLQERESQLTALQAARAALESQLRQAKTELEETTAEAEEEIQALTAHRDEIQRKFDALRNSCTVITDLEEQLNQLTEDNAELNNQNFYLSKQLDEASGANDEIVQLRSEVDHLRREITEREMQLTSQKQAQLSGTDLQTMEALKTTCTMLEEQVMDLEALNDELLEKERQWEAWRSVLGDEKSQFECRVRELQRMLDTEKQSRARADQRITESRQVVELAVKEHKAEILALQQALKEQKLKAESLSDKLNDLEKKHAMLEMNARSLQQKLETERELKQRLLEEQAKLQQQMDLQKNHIFRLTQGLQEALDRADLLKTERSDLEYQLENIQVLYSHEKVKMEGTISQQTKLIDFLQAKMDQPAKKKKVPLQYNELKVALEKEKARCAELEEALQKTRIELRSAREEAAHRKATDHPHPSTPAAARQQIAMSAIVRSPEHQPSAMSLLAPPSSRRKESSTPEEFSRRLKERMHHNIPHRFNVGLNMRATKCAVCLDTVHFGRQASKCLECQVMCHPKCSTCLPATCGLPAEYATHFTEAFCRDKMNSPGLQTKEPSSGLHLEGWMKVPRNNKRGQQGWDRKYIVLEGSKVLIYDNEAREAGQRPVEEFELCLPDGDVSIHGAVGASELANTAKADVPYILKMESHPHTTCWPGRTLYLLAPSFPDKQRWVTALESVVAGGRVSREKAEADAGCDRLSYELLPAWVQKLLGNSLLKLEGDDRLDMNCTLPFSDQVVLVGTEEGLYALNVLKNSLTHVPGIGAVFQIYIIKDLEKLLMIAGEERALCLVDVKKVKQSLAQAHLPAQPDISPNVFEAVKGCHLFAAGKIENGLCICAAMPSKVVILRYNENLSKYCIRKEIETSEPCSCIHFTNYSILIGTNKFYEIDMKQYTLEEFLDKNDHSLAPAVFASSSNSFPVSIVQVNGAGQREEYLLCFHEFGVFVDSYGRRSRTDDLKWSRLPLAFAYREPYLFVTHFNSLEVIEIQARSSLGTPARAYLEIPNPRYLGPAISSGAIYLASSYQDKLRVICCKGNLVKESGTDHHRGPPTSRSPNKRGPPTYNEHITKRVASSPAPPEGPSHPREPSTPHRYREGRTELRRDKSPGRPLEREKSPGRMLSTRRERSPGRLFEDSSRGRLPVGAVRTPLSQVNKVWDQSSV</sequence>
<dbReference type="PANTHER" id="PTHR22988">
    <property type="entry name" value="MYOTONIC DYSTROPHY S/T KINASE-RELATED"/>
    <property type="match status" value="1"/>
</dbReference>
<evidence type="ECO:0000256" key="7">
    <source>
        <dbReference type="ARBA" id="ARBA00022777"/>
    </source>
</evidence>
<dbReference type="InterPro" id="IPR008271">
    <property type="entry name" value="Ser/Thr_kinase_AS"/>
</dbReference>
<dbReference type="InterPro" id="IPR002219">
    <property type="entry name" value="PKC_DAG/PE"/>
</dbReference>
<feature type="region of interest" description="Disordered" evidence="16">
    <location>
        <begin position="1290"/>
        <end position="1319"/>
    </location>
</feature>
<reference key="1">
    <citation type="submission" date="2019-01" db="UniProtKB">
        <authorList>
            <consortium name="RefSeq"/>
        </authorList>
    </citation>
    <scope>IDENTIFICATION</scope>
</reference>
<dbReference type="FunFam" id="3.30.60.20:FF:000018">
    <property type="entry name" value="Citron rho-interacting serine/threonine kinase"/>
    <property type="match status" value="1"/>
</dbReference>
<dbReference type="PROSITE" id="PS00479">
    <property type="entry name" value="ZF_DAG_PE_1"/>
    <property type="match status" value="1"/>
</dbReference>
<evidence type="ECO:0000259" key="20">
    <source>
        <dbReference type="PROSITE" id="PS50219"/>
    </source>
</evidence>
<feature type="domain" description="AGC-kinase C-terminal" evidence="21">
    <location>
        <begin position="293"/>
        <end position="363"/>
    </location>
</feature>
<dbReference type="GO" id="GO:0005737">
    <property type="term" value="C:cytoplasm"/>
    <property type="evidence" value="ECO:0007669"/>
    <property type="project" value="UniProtKB-SubCell"/>
</dbReference>
<dbReference type="Pfam" id="PF00069">
    <property type="entry name" value="Pkinase"/>
    <property type="match status" value="1"/>
</dbReference>
<keyword evidence="1 13" id="KW-0723">Serine/threonine-protein kinase</keyword>
<dbReference type="Pfam" id="PF00780">
    <property type="entry name" value="CNH"/>
    <property type="match status" value="1"/>
</dbReference>
<keyword evidence="9 13" id="KW-0067">ATP-binding</keyword>
<comment type="function">
    <text evidence="13">Plays a role in cytokinesis. Displays serine/threonine protein kinase activity.</text>
</comment>
<dbReference type="SMART" id="SM00133">
    <property type="entry name" value="S_TK_X"/>
    <property type="match status" value="1"/>
</dbReference>
<feature type="coiled-coil region" evidence="15">
    <location>
        <begin position="390"/>
        <end position="1180"/>
    </location>
</feature>
<dbReference type="FunFam" id="3.30.200.20:FF:000224">
    <property type="entry name" value="Citron rho-interacting serine/threonine kinase"/>
    <property type="match status" value="1"/>
</dbReference>
<dbReference type="PROSITE" id="PS50011">
    <property type="entry name" value="PROTEIN_KINASE_DOM"/>
    <property type="match status" value="1"/>
</dbReference>
<dbReference type="Gene3D" id="3.30.60.20">
    <property type="match status" value="1"/>
</dbReference>
<dbReference type="InterPro" id="IPR001180">
    <property type="entry name" value="CNH_dom"/>
</dbReference>
<keyword evidence="10 15" id="KW-0175">Coiled coil</keyword>
<comment type="similarity">
    <text evidence="13">Belongs to the protein kinase superfamily. AGC Ser/Thr protein kinase family.</text>
</comment>
<dbReference type="SUPFAM" id="SSF56112">
    <property type="entry name" value="Protein kinase-like (PK-like)"/>
    <property type="match status" value="1"/>
</dbReference>
<evidence type="ECO:0000256" key="13">
    <source>
        <dbReference type="PIRNR" id="PIRNR038145"/>
    </source>
</evidence>
<evidence type="ECO:0000256" key="2">
    <source>
        <dbReference type="ARBA" id="ARBA00022553"/>
    </source>
</evidence>
<keyword evidence="6" id="KW-0863">Zinc-finger</keyword>
<dbReference type="GO" id="GO:0005524">
    <property type="term" value="F:ATP binding"/>
    <property type="evidence" value="ECO:0007669"/>
    <property type="project" value="UniProtKB-UniRule"/>
</dbReference>